<dbReference type="AlphaFoldDB" id="A0AAN9Q1L5"/>
<accession>A0AAN9Q1L5</accession>
<evidence type="ECO:0000313" key="2">
    <source>
        <dbReference type="Proteomes" id="UP001367508"/>
    </source>
</evidence>
<organism evidence="1 2">
    <name type="scientific">Canavalia gladiata</name>
    <name type="common">Sword bean</name>
    <name type="synonym">Dolichos gladiatus</name>
    <dbReference type="NCBI Taxonomy" id="3824"/>
    <lineage>
        <taxon>Eukaryota</taxon>
        <taxon>Viridiplantae</taxon>
        <taxon>Streptophyta</taxon>
        <taxon>Embryophyta</taxon>
        <taxon>Tracheophyta</taxon>
        <taxon>Spermatophyta</taxon>
        <taxon>Magnoliopsida</taxon>
        <taxon>eudicotyledons</taxon>
        <taxon>Gunneridae</taxon>
        <taxon>Pentapetalae</taxon>
        <taxon>rosids</taxon>
        <taxon>fabids</taxon>
        <taxon>Fabales</taxon>
        <taxon>Fabaceae</taxon>
        <taxon>Papilionoideae</taxon>
        <taxon>50 kb inversion clade</taxon>
        <taxon>NPAAA clade</taxon>
        <taxon>indigoferoid/millettioid clade</taxon>
        <taxon>Phaseoleae</taxon>
        <taxon>Canavalia</taxon>
    </lineage>
</organism>
<dbReference type="Proteomes" id="UP001367508">
    <property type="component" value="Unassembled WGS sequence"/>
</dbReference>
<protein>
    <submittedName>
        <fullName evidence="1">Uncharacterized protein</fullName>
    </submittedName>
</protein>
<dbReference type="EMBL" id="JAYMYQ010000008">
    <property type="protein sequence ID" value="KAK7315678.1"/>
    <property type="molecule type" value="Genomic_DNA"/>
</dbReference>
<evidence type="ECO:0000313" key="1">
    <source>
        <dbReference type="EMBL" id="KAK7315678.1"/>
    </source>
</evidence>
<proteinExistence type="predicted"/>
<name>A0AAN9Q1L5_CANGL</name>
<gene>
    <name evidence="1" type="ORF">VNO77_34245</name>
</gene>
<sequence>MHSPDGYPQAEDYVLDSSLLRNSPDAYMDLGLDSRLDPELKEGIRALFEKGKVHSYSWPELEDTCGGVAYANIEANWGIEVIKRAIQSSSINGSNHKLGFPVHSCSKQRLDQFVVVRARGPDSGPRFTPKLAKEAKVRIIQRSATVGCSEYQAGTYSSWSGRSKLNAYLLAHTAT</sequence>
<reference evidence="1 2" key="1">
    <citation type="submission" date="2024-01" db="EMBL/GenBank/DDBJ databases">
        <title>The genomes of 5 underutilized Papilionoideae crops provide insights into root nodulation and disease resistanc.</title>
        <authorList>
            <person name="Jiang F."/>
        </authorList>
    </citation>
    <scope>NUCLEOTIDE SEQUENCE [LARGE SCALE GENOMIC DNA]</scope>
    <source>
        <strain evidence="1">LVBAO_FW01</strain>
        <tissue evidence="1">Leaves</tissue>
    </source>
</reference>
<comment type="caution">
    <text evidence="1">The sequence shown here is derived from an EMBL/GenBank/DDBJ whole genome shotgun (WGS) entry which is preliminary data.</text>
</comment>
<keyword evidence="2" id="KW-1185">Reference proteome</keyword>